<dbReference type="EMBL" id="WMZU01000011">
    <property type="protein sequence ID" value="MTS27314.1"/>
    <property type="molecule type" value="Genomic_DNA"/>
</dbReference>
<evidence type="ECO:0000313" key="5">
    <source>
        <dbReference type="Proteomes" id="UP000449193"/>
    </source>
</evidence>
<evidence type="ECO:0000313" key="2">
    <source>
        <dbReference type="EMBL" id="MTS27314.1"/>
    </source>
</evidence>
<organism evidence="2 6">
    <name type="scientific">Ruthenibacterium lactatiformans</name>
    <dbReference type="NCBI Taxonomy" id="1550024"/>
    <lineage>
        <taxon>Bacteria</taxon>
        <taxon>Bacillati</taxon>
        <taxon>Bacillota</taxon>
        <taxon>Clostridia</taxon>
        <taxon>Eubacteriales</taxon>
        <taxon>Oscillospiraceae</taxon>
        <taxon>Ruthenibacterium</taxon>
    </lineage>
</organism>
<dbReference type="Proteomes" id="UP000449193">
    <property type="component" value="Unassembled WGS sequence"/>
</dbReference>
<evidence type="ECO:0000313" key="4">
    <source>
        <dbReference type="Proteomes" id="UP000431913"/>
    </source>
</evidence>
<dbReference type="EMBL" id="WMZR01000005">
    <property type="protein sequence ID" value="MTS50976.1"/>
    <property type="molecule type" value="Genomic_DNA"/>
</dbReference>
<dbReference type="RefSeq" id="WP_009325335.1">
    <property type="nucleotide sequence ID" value="NZ_CAQJQL010000102.1"/>
</dbReference>
<dbReference type="Proteomes" id="UP000431913">
    <property type="component" value="Unassembled WGS sequence"/>
</dbReference>
<proteinExistence type="predicted"/>
<comment type="caution">
    <text evidence="2">The sequence shown here is derived from an EMBL/GenBank/DDBJ whole genome shotgun (WGS) entry which is preliminary data.</text>
</comment>
<evidence type="ECO:0000313" key="6">
    <source>
        <dbReference type="Proteomes" id="UP000472755"/>
    </source>
</evidence>
<reference evidence="5 6" key="1">
    <citation type="journal article" date="2019" name="Nat. Med.">
        <title>A library of human gut bacterial isolates paired with longitudinal multiomics data enables mechanistic microbiome research.</title>
        <authorList>
            <person name="Poyet M."/>
            <person name="Groussin M."/>
            <person name="Gibbons S.M."/>
            <person name="Avila-Pacheco J."/>
            <person name="Jiang X."/>
            <person name="Kearney S.M."/>
            <person name="Perrotta A.R."/>
            <person name="Berdy B."/>
            <person name="Zhao S."/>
            <person name="Lieberman T.D."/>
            <person name="Swanson P.K."/>
            <person name="Smith M."/>
            <person name="Roesemann S."/>
            <person name="Alexander J.E."/>
            <person name="Rich S.A."/>
            <person name="Livny J."/>
            <person name="Vlamakis H."/>
            <person name="Clish C."/>
            <person name="Bullock K."/>
            <person name="Deik A."/>
            <person name="Scott J."/>
            <person name="Pierce K.A."/>
            <person name="Xavier R.J."/>
            <person name="Alm E.J."/>
        </authorList>
    </citation>
    <scope>NUCLEOTIDE SEQUENCE [LARGE SCALE GENOMIC DNA]</scope>
    <source>
        <strain evidence="2 6">BIOML-A4</strain>
        <strain evidence="3 5">BIOML-A7</strain>
    </source>
</reference>
<reference evidence="1 4" key="2">
    <citation type="submission" date="2019-08" db="EMBL/GenBank/DDBJ databases">
        <title>In-depth cultivation of the pig gut microbiome towards novel bacterial diversity and tailored functional studies.</title>
        <authorList>
            <person name="Wylensek D."/>
            <person name="Hitch T.C.A."/>
            <person name="Clavel T."/>
        </authorList>
    </citation>
    <scope>NUCLEOTIDE SEQUENCE [LARGE SCALE GENOMIC DNA]</scope>
    <source>
        <strain evidence="1 4">WCA3-601-WT-6J</strain>
    </source>
</reference>
<protein>
    <submittedName>
        <fullName evidence="2">Uncharacterized protein</fullName>
    </submittedName>
</protein>
<evidence type="ECO:0000313" key="1">
    <source>
        <dbReference type="EMBL" id="MST92145.1"/>
    </source>
</evidence>
<dbReference type="AlphaFoldDB" id="A0A6I3QP16"/>
<name>A0A6I3QP16_9FIRM</name>
<dbReference type="Proteomes" id="UP000472755">
    <property type="component" value="Unassembled WGS sequence"/>
</dbReference>
<dbReference type="EMBL" id="VUNJ01000008">
    <property type="protein sequence ID" value="MST92145.1"/>
    <property type="molecule type" value="Genomic_DNA"/>
</dbReference>
<evidence type="ECO:0000313" key="3">
    <source>
        <dbReference type="EMBL" id="MTS50976.1"/>
    </source>
</evidence>
<gene>
    <name evidence="1" type="ORF">FYJ76_09380</name>
    <name evidence="3" type="ORF">GMD52_05405</name>
    <name evidence="2" type="ORF">GMD59_08430</name>
</gene>
<sequence>METNRMMSPAARRLAAVVLAALLCLSLFWPRGGSLTAVLCGAPLASVNGRPAAQVMAVQAEQ</sequence>
<accession>A0A6I3QP16</accession>
<dbReference type="GeneID" id="42858941"/>